<evidence type="ECO:0000313" key="4">
    <source>
        <dbReference type="Proteomes" id="UP000030680"/>
    </source>
</evidence>
<keyword evidence="2" id="KW-0472">Membrane</keyword>
<dbReference type="AlphaFoldDB" id="M2XWG1"/>
<gene>
    <name evidence="3" type="ORF">Gasu_47550</name>
</gene>
<feature type="region of interest" description="Disordered" evidence="1">
    <location>
        <begin position="64"/>
        <end position="91"/>
    </location>
</feature>
<evidence type="ECO:0000256" key="1">
    <source>
        <dbReference type="SAM" id="MobiDB-lite"/>
    </source>
</evidence>
<feature type="transmembrane region" description="Helical" evidence="2">
    <location>
        <begin position="133"/>
        <end position="152"/>
    </location>
</feature>
<accession>M2XWG1</accession>
<dbReference type="KEGG" id="gsl:Gasu_47550"/>
<dbReference type="RefSeq" id="XP_005704289.1">
    <property type="nucleotide sequence ID" value="XM_005704232.1"/>
</dbReference>
<dbReference type="EMBL" id="KB454528">
    <property type="protein sequence ID" value="EME27769.1"/>
    <property type="molecule type" value="Genomic_DNA"/>
</dbReference>
<proteinExistence type="predicted"/>
<protein>
    <submittedName>
        <fullName evidence="3">Uncharacterized protein</fullName>
    </submittedName>
</protein>
<dbReference type="Gramene" id="EME27769">
    <property type="protein sequence ID" value="EME27769"/>
    <property type="gene ID" value="Gasu_47550"/>
</dbReference>
<dbReference type="OrthoDB" id="46519at2759"/>
<name>M2XWG1_GALSU</name>
<keyword evidence="2" id="KW-1133">Transmembrane helix</keyword>
<sequence>MALCFCSVCAFSNKGLSSSVYRPFGYTSKTSSLKTSQLCRNVTKKVTLFQMKTSSGNKTTVKNVNTEQQLDSELNGEKPVENDVSSSEEQTSKWVYPSRRYGATIDMDGKSNVWAVEPKVVVQSEDETSKGNWIPLIIGIIVVLIAAALPFLPLTNADQFR</sequence>
<dbReference type="eggNOG" id="ENOG502SG3U">
    <property type="taxonomic scope" value="Eukaryota"/>
</dbReference>
<dbReference type="Proteomes" id="UP000030680">
    <property type="component" value="Unassembled WGS sequence"/>
</dbReference>
<dbReference type="GeneID" id="17086653"/>
<reference evidence="4" key="1">
    <citation type="journal article" date="2013" name="Science">
        <title>Gene transfer from bacteria and archaea facilitated evolution of an extremophilic eukaryote.</title>
        <authorList>
            <person name="Schonknecht G."/>
            <person name="Chen W.H."/>
            <person name="Ternes C.M."/>
            <person name="Barbier G.G."/>
            <person name="Shrestha R.P."/>
            <person name="Stanke M."/>
            <person name="Brautigam A."/>
            <person name="Baker B.J."/>
            <person name="Banfield J.F."/>
            <person name="Garavito R.M."/>
            <person name="Carr K."/>
            <person name="Wilkerson C."/>
            <person name="Rensing S.A."/>
            <person name="Gagneul D."/>
            <person name="Dickenson N.E."/>
            <person name="Oesterhelt C."/>
            <person name="Lercher M.J."/>
            <person name="Weber A.P."/>
        </authorList>
    </citation>
    <scope>NUCLEOTIDE SEQUENCE [LARGE SCALE GENOMIC DNA]</scope>
    <source>
        <strain evidence="4">074W</strain>
    </source>
</reference>
<keyword evidence="2" id="KW-0812">Transmembrane</keyword>
<evidence type="ECO:0000313" key="3">
    <source>
        <dbReference type="EMBL" id="EME27769.1"/>
    </source>
</evidence>
<organism evidence="3 4">
    <name type="scientific">Galdieria sulphuraria</name>
    <name type="common">Red alga</name>
    <dbReference type="NCBI Taxonomy" id="130081"/>
    <lineage>
        <taxon>Eukaryota</taxon>
        <taxon>Rhodophyta</taxon>
        <taxon>Bangiophyceae</taxon>
        <taxon>Galdieriales</taxon>
        <taxon>Galdieriaceae</taxon>
        <taxon>Galdieria</taxon>
    </lineage>
</organism>
<keyword evidence="4" id="KW-1185">Reference proteome</keyword>
<evidence type="ECO:0000256" key="2">
    <source>
        <dbReference type="SAM" id="Phobius"/>
    </source>
</evidence>